<feature type="transmembrane region" description="Helical" evidence="2">
    <location>
        <begin position="110"/>
        <end position="133"/>
    </location>
</feature>
<dbReference type="InterPro" id="IPR045782">
    <property type="entry name" value="TrbL_3"/>
</dbReference>
<feature type="transmembrane region" description="Helical" evidence="2">
    <location>
        <begin position="227"/>
        <end position="248"/>
    </location>
</feature>
<feature type="transmembrane region" description="Helical" evidence="2">
    <location>
        <begin position="260"/>
        <end position="284"/>
    </location>
</feature>
<evidence type="ECO:0000313" key="4">
    <source>
        <dbReference type="EMBL" id="MFC5814116.1"/>
    </source>
</evidence>
<evidence type="ECO:0008006" key="6">
    <source>
        <dbReference type="Google" id="ProtNLM"/>
    </source>
</evidence>
<feature type="transmembrane region" description="Helical" evidence="2">
    <location>
        <begin position="304"/>
        <end position="325"/>
    </location>
</feature>
<dbReference type="RefSeq" id="WP_219544987.1">
    <property type="nucleotide sequence ID" value="NZ_JAHKRN010000012.1"/>
</dbReference>
<evidence type="ECO:0000256" key="3">
    <source>
        <dbReference type="SAM" id="SignalP"/>
    </source>
</evidence>
<feature type="chain" id="PRO_5047146918" description="Type IV secretion system protein" evidence="3">
    <location>
        <begin position="33"/>
        <end position="513"/>
    </location>
</feature>
<feature type="region of interest" description="Disordered" evidence="1">
    <location>
        <begin position="357"/>
        <end position="513"/>
    </location>
</feature>
<evidence type="ECO:0000256" key="2">
    <source>
        <dbReference type="SAM" id="Phobius"/>
    </source>
</evidence>
<dbReference type="Proteomes" id="UP001596096">
    <property type="component" value="Unassembled WGS sequence"/>
</dbReference>
<keyword evidence="5" id="KW-1185">Reference proteome</keyword>
<feature type="compositionally biased region" description="Pro residues" evidence="1">
    <location>
        <begin position="474"/>
        <end position="484"/>
    </location>
</feature>
<name>A0ABW1BMU2_9ACTN</name>
<keyword evidence="2" id="KW-0812">Transmembrane</keyword>
<comment type="caution">
    <text evidence="4">The sequence shown here is derived from an EMBL/GenBank/DDBJ whole genome shotgun (WGS) entry which is preliminary data.</text>
</comment>
<dbReference type="Pfam" id="PF19590">
    <property type="entry name" value="TrbL_3"/>
    <property type="match status" value="1"/>
</dbReference>
<evidence type="ECO:0000313" key="5">
    <source>
        <dbReference type="Proteomes" id="UP001596096"/>
    </source>
</evidence>
<keyword evidence="2" id="KW-1133">Transmembrane helix</keyword>
<gene>
    <name evidence="4" type="ORF">ACFPUY_03420</name>
</gene>
<evidence type="ECO:0000256" key="1">
    <source>
        <dbReference type="SAM" id="MobiDB-lite"/>
    </source>
</evidence>
<feature type="transmembrane region" description="Helical" evidence="2">
    <location>
        <begin position="145"/>
        <end position="174"/>
    </location>
</feature>
<protein>
    <recommendedName>
        <fullName evidence="6">Type IV secretion system protein</fullName>
    </recommendedName>
</protein>
<feature type="signal peptide" evidence="3">
    <location>
        <begin position="1"/>
        <end position="32"/>
    </location>
</feature>
<feature type="compositionally biased region" description="Gly residues" evidence="1">
    <location>
        <begin position="384"/>
        <end position="403"/>
    </location>
</feature>
<feature type="transmembrane region" description="Helical" evidence="2">
    <location>
        <begin position="194"/>
        <end position="221"/>
    </location>
</feature>
<organism evidence="4 5">
    <name type="scientific">Nonomuraea harbinensis</name>
    <dbReference type="NCBI Taxonomy" id="1286938"/>
    <lineage>
        <taxon>Bacteria</taxon>
        <taxon>Bacillati</taxon>
        <taxon>Actinomycetota</taxon>
        <taxon>Actinomycetes</taxon>
        <taxon>Streptosporangiales</taxon>
        <taxon>Streptosporangiaceae</taxon>
        <taxon>Nonomuraea</taxon>
    </lineage>
</organism>
<keyword evidence="3" id="KW-0732">Signal</keyword>
<feature type="compositionally biased region" description="Basic residues" evidence="1">
    <location>
        <begin position="502"/>
        <end position="513"/>
    </location>
</feature>
<accession>A0ABW1BMU2</accession>
<reference evidence="5" key="1">
    <citation type="journal article" date="2019" name="Int. J. Syst. Evol. Microbiol.">
        <title>The Global Catalogue of Microorganisms (GCM) 10K type strain sequencing project: providing services to taxonomists for standard genome sequencing and annotation.</title>
        <authorList>
            <consortium name="The Broad Institute Genomics Platform"/>
            <consortium name="The Broad Institute Genome Sequencing Center for Infectious Disease"/>
            <person name="Wu L."/>
            <person name="Ma J."/>
        </authorList>
    </citation>
    <scope>NUCLEOTIDE SEQUENCE [LARGE SCALE GENOMIC DNA]</scope>
    <source>
        <strain evidence="5">CGMCC 4.7106</strain>
    </source>
</reference>
<sequence>MPTACRRALGLFVLLAFGAALVSALSSGPALAAAPTPAPSPTTAAPEADCGFIDVACEARQAVDEWFVHLVESASEPVFDMLGSTVLATPELDHPTMARAKQVWELSRTIANTCFVLLVTAAGVMLMIGQALPWGISPRQLLPRLVWAFLAANLSLVAIGYAITLANGLSQALLAEGASRIDPEMVFDAIKKSVVAGIALKGVFFAIVALVVVVLAVGVIFTYVVRLALIMVVIAAAPLALILHALPVTEGLARLWWRSLAGLLAIQMCQSLVLVTALQLLFSANPADDDSFWVPSTADMTDQLMAICLLFVLLKIPGWVARTIWQANKPQMLSRLVKSLIIYRGLGLLLGKGTRAAHAVRRPKPPTPPSGGGGVGPGGPPGGGPGGGPGGPGRRGPNAGGPCAGMPRHPRQPPGTASADGAGNGNARVGRDHRSSAVDRPARPDGPDRAVRDRPVPVTYPRPHPVRRDRRPNAAPPPESPTPRRPQRDSSQVMVRLEAPRPQRKATRRAPRK</sequence>
<keyword evidence="2" id="KW-0472">Membrane</keyword>
<feature type="compositionally biased region" description="Basic and acidic residues" evidence="1">
    <location>
        <begin position="429"/>
        <end position="455"/>
    </location>
</feature>
<proteinExistence type="predicted"/>
<dbReference type="EMBL" id="JBHSNW010000001">
    <property type="protein sequence ID" value="MFC5814116.1"/>
    <property type="molecule type" value="Genomic_DNA"/>
</dbReference>